<evidence type="ECO:0000256" key="4">
    <source>
        <dbReference type="ARBA" id="ARBA00022824"/>
    </source>
</evidence>
<keyword evidence="3" id="KW-0378">Hydrolase</keyword>
<feature type="transmembrane region" description="Helical" evidence="8">
    <location>
        <begin position="257"/>
        <end position="278"/>
    </location>
</feature>
<evidence type="ECO:0000256" key="5">
    <source>
        <dbReference type="ARBA" id="ARBA00022989"/>
    </source>
</evidence>
<keyword evidence="6 8" id="KW-0472">Membrane</keyword>
<evidence type="ECO:0000313" key="10">
    <source>
        <dbReference type="EMBL" id="KAH3662291.1"/>
    </source>
</evidence>
<dbReference type="InterPro" id="IPR000326">
    <property type="entry name" value="PAP2/HPO"/>
</dbReference>
<keyword evidence="11" id="KW-1185">Reference proteome</keyword>
<dbReference type="SMART" id="SM00014">
    <property type="entry name" value="acidPPc"/>
    <property type="match status" value="1"/>
</dbReference>
<dbReference type="GO" id="GO:0005789">
    <property type="term" value="C:endoplasmic reticulum membrane"/>
    <property type="evidence" value="ECO:0007669"/>
    <property type="project" value="UniProtKB-SubCell"/>
</dbReference>
<dbReference type="SUPFAM" id="SSF48317">
    <property type="entry name" value="Acid phosphatase/Vanadium-dependent haloperoxidase"/>
    <property type="match status" value="1"/>
</dbReference>
<dbReference type="Gene3D" id="1.20.144.10">
    <property type="entry name" value="Phosphatidic acid phosphatase type 2/haloperoxidase"/>
    <property type="match status" value="1"/>
</dbReference>
<dbReference type="PANTHER" id="PTHR14969">
    <property type="entry name" value="SPHINGOSINE-1-PHOSPHATE PHOSPHOHYDROLASE"/>
    <property type="match status" value="1"/>
</dbReference>
<proteinExistence type="inferred from homology"/>
<evidence type="ECO:0000256" key="3">
    <source>
        <dbReference type="ARBA" id="ARBA00022801"/>
    </source>
</evidence>
<dbReference type="GeneID" id="70237505"/>
<dbReference type="GO" id="GO:0042392">
    <property type="term" value="F:sphingosine-1-phosphate phosphatase activity"/>
    <property type="evidence" value="ECO:0007669"/>
    <property type="project" value="TreeGrafter"/>
</dbReference>
<evidence type="ECO:0000313" key="11">
    <source>
        <dbReference type="Proteomes" id="UP000769157"/>
    </source>
</evidence>
<dbReference type="GO" id="GO:0006629">
    <property type="term" value="P:lipid metabolic process"/>
    <property type="evidence" value="ECO:0007669"/>
    <property type="project" value="UniProtKB-ARBA"/>
</dbReference>
<evidence type="ECO:0000256" key="1">
    <source>
        <dbReference type="ARBA" id="ARBA00004477"/>
    </source>
</evidence>
<feature type="transmembrane region" description="Helical" evidence="8">
    <location>
        <begin position="192"/>
        <end position="212"/>
    </location>
</feature>
<comment type="similarity">
    <text evidence="7">Belongs to the type 2 lipid phosphate phosphatase family.</text>
</comment>
<feature type="transmembrane region" description="Helical" evidence="8">
    <location>
        <begin position="363"/>
        <end position="385"/>
    </location>
</feature>
<sequence>MATEDLTSTFKNDSGLQPESFYTTRMDPYRFRIRSRLLKFVQEETPRLAKAQRTFANKWLDIYFTYSANLGSHTFYVLCLPVPLWFELPYRDLVYVLGLGIFLSGAVKDYLCLPRPRSPPLVRKTMSHYTAEEYGCPSSHSANAFGVFLLLSHAIITNLDHINTHTAMILLLVLFVYLFSMVFGRVYCGMHGIVDIVVGSTIGGLVVLFRWATKTKWDTFLANGSMLAPISVIAIMYSLIYYHPLPIDHCPCFEDSVAFIGVLIGLDLAYWGLSISSFRDPRLEYTGCSKFELAKLGYFKTGLRLAVGIGLLAFWKAFSKPLIYKLLKPIHARVFAGQADKLRKMSDCAALQPRYNLNLIVRVCVYTGIAALAVSMGVVFSYLGLALD</sequence>
<evidence type="ECO:0000256" key="6">
    <source>
        <dbReference type="ARBA" id="ARBA00023136"/>
    </source>
</evidence>
<dbReference type="CDD" id="cd03388">
    <property type="entry name" value="PAP2_SPPase1"/>
    <property type="match status" value="1"/>
</dbReference>
<dbReference type="Proteomes" id="UP000769157">
    <property type="component" value="Unassembled WGS sequence"/>
</dbReference>
<dbReference type="OrthoDB" id="301434at2759"/>
<reference evidence="10" key="1">
    <citation type="journal article" date="2021" name="Open Biol.">
        <title>Shared evolutionary footprints suggest mitochondrial oxidative damage underlies multiple complex I losses in fungi.</title>
        <authorList>
            <person name="Schikora-Tamarit M.A."/>
            <person name="Marcet-Houben M."/>
            <person name="Nosek J."/>
            <person name="Gabaldon T."/>
        </authorList>
    </citation>
    <scope>NUCLEOTIDE SEQUENCE</scope>
    <source>
        <strain evidence="10">CBS6075</strain>
    </source>
</reference>
<dbReference type="RefSeq" id="XP_046059380.1">
    <property type="nucleotide sequence ID" value="XM_046206735.1"/>
</dbReference>
<name>A0A9P8NZT8_9ASCO</name>
<comment type="subcellular location">
    <subcellularLocation>
        <location evidence="1">Endoplasmic reticulum membrane</location>
        <topology evidence="1">Multi-pass membrane protein</topology>
    </subcellularLocation>
</comment>
<protein>
    <recommendedName>
        <fullName evidence="9">Phosphatidic acid phosphatase type 2/haloperoxidase domain-containing protein</fullName>
    </recommendedName>
</protein>
<keyword evidence="4" id="KW-0256">Endoplasmic reticulum</keyword>
<dbReference type="Pfam" id="PF01569">
    <property type="entry name" value="PAP2"/>
    <property type="match status" value="1"/>
</dbReference>
<dbReference type="AlphaFoldDB" id="A0A9P8NZT8"/>
<evidence type="ECO:0000256" key="7">
    <source>
        <dbReference type="ARBA" id="ARBA00038324"/>
    </source>
</evidence>
<keyword evidence="2 8" id="KW-0812">Transmembrane</keyword>
<evidence type="ECO:0000256" key="2">
    <source>
        <dbReference type="ARBA" id="ARBA00022692"/>
    </source>
</evidence>
<feature type="transmembrane region" description="Helical" evidence="8">
    <location>
        <begin position="298"/>
        <end position="318"/>
    </location>
</feature>
<dbReference type="PANTHER" id="PTHR14969:SF28">
    <property type="entry name" value="DIHYDROSPHINGOSINE 1-PHOSPHATE PHOSPHATASE LCB3-RELATED"/>
    <property type="match status" value="1"/>
</dbReference>
<comment type="caution">
    <text evidence="10">The sequence shown here is derived from an EMBL/GenBank/DDBJ whole genome shotgun (WGS) entry which is preliminary data.</text>
</comment>
<reference evidence="10" key="2">
    <citation type="submission" date="2021-01" db="EMBL/GenBank/DDBJ databases">
        <authorList>
            <person name="Schikora-Tamarit M.A."/>
        </authorList>
    </citation>
    <scope>NUCLEOTIDE SEQUENCE</scope>
    <source>
        <strain evidence="10">CBS6075</strain>
    </source>
</reference>
<evidence type="ECO:0000256" key="8">
    <source>
        <dbReference type="SAM" id="Phobius"/>
    </source>
</evidence>
<feature type="transmembrane region" description="Helical" evidence="8">
    <location>
        <begin position="224"/>
        <end position="245"/>
    </location>
</feature>
<keyword evidence="5 8" id="KW-1133">Transmembrane helix</keyword>
<feature type="transmembrane region" description="Helical" evidence="8">
    <location>
        <begin position="162"/>
        <end position="180"/>
    </location>
</feature>
<gene>
    <name evidence="10" type="ORF">OGAPHI_005541</name>
</gene>
<feature type="transmembrane region" description="Helical" evidence="8">
    <location>
        <begin position="93"/>
        <end position="113"/>
    </location>
</feature>
<evidence type="ECO:0000259" key="9">
    <source>
        <dbReference type="SMART" id="SM00014"/>
    </source>
</evidence>
<organism evidence="10 11">
    <name type="scientific">Ogataea philodendri</name>
    <dbReference type="NCBI Taxonomy" id="1378263"/>
    <lineage>
        <taxon>Eukaryota</taxon>
        <taxon>Fungi</taxon>
        <taxon>Dikarya</taxon>
        <taxon>Ascomycota</taxon>
        <taxon>Saccharomycotina</taxon>
        <taxon>Pichiomycetes</taxon>
        <taxon>Pichiales</taxon>
        <taxon>Pichiaceae</taxon>
        <taxon>Ogataea</taxon>
    </lineage>
</organism>
<accession>A0A9P8NZT8</accession>
<dbReference type="InterPro" id="IPR036938">
    <property type="entry name" value="PAP2/HPO_sf"/>
</dbReference>
<feature type="domain" description="Phosphatidic acid phosphatase type 2/haloperoxidase" evidence="9">
    <location>
        <begin position="90"/>
        <end position="211"/>
    </location>
</feature>
<dbReference type="EMBL" id="JAEUBE010000378">
    <property type="protein sequence ID" value="KAH3662291.1"/>
    <property type="molecule type" value="Genomic_DNA"/>
</dbReference>